<feature type="compositionally biased region" description="Low complexity" evidence="1">
    <location>
        <begin position="147"/>
        <end position="157"/>
    </location>
</feature>
<dbReference type="STRING" id="415425.SAMN05444363_2078"/>
<dbReference type="RefSeq" id="WP_073311080.1">
    <property type="nucleotide sequence ID" value="NZ_FQZI01000003.1"/>
</dbReference>
<feature type="region of interest" description="Disordered" evidence="1">
    <location>
        <begin position="117"/>
        <end position="163"/>
    </location>
</feature>
<gene>
    <name evidence="2" type="ORF">SAMN05444363_2078</name>
</gene>
<evidence type="ECO:0000313" key="3">
    <source>
        <dbReference type="Proteomes" id="UP000184488"/>
    </source>
</evidence>
<name>A0A1M6F161_9FLAO</name>
<dbReference type="EMBL" id="FQZI01000003">
    <property type="protein sequence ID" value="SHI91396.1"/>
    <property type="molecule type" value="Genomic_DNA"/>
</dbReference>
<evidence type="ECO:0000313" key="2">
    <source>
        <dbReference type="EMBL" id="SHI91396.1"/>
    </source>
</evidence>
<dbReference type="OrthoDB" id="882303at2"/>
<reference evidence="3" key="1">
    <citation type="submission" date="2016-11" db="EMBL/GenBank/DDBJ databases">
        <authorList>
            <person name="Varghese N."/>
            <person name="Submissions S."/>
        </authorList>
    </citation>
    <scope>NUCLEOTIDE SEQUENCE [LARGE SCALE GENOMIC DNA]</scope>
    <source>
        <strain evidence="3">DSM 18829</strain>
    </source>
</reference>
<keyword evidence="3" id="KW-1185">Reference proteome</keyword>
<evidence type="ECO:0008006" key="4">
    <source>
        <dbReference type="Google" id="ProtNLM"/>
    </source>
</evidence>
<organism evidence="2 3">
    <name type="scientific">Flavobacterium terrae</name>
    <dbReference type="NCBI Taxonomy" id="415425"/>
    <lineage>
        <taxon>Bacteria</taxon>
        <taxon>Pseudomonadati</taxon>
        <taxon>Bacteroidota</taxon>
        <taxon>Flavobacteriia</taxon>
        <taxon>Flavobacteriales</taxon>
        <taxon>Flavobacteriaceae</taxon>
        <taxon>Flavobacterium</taxon>
    </lineage>
</organism>
<evidence type="ECO:0000256" key="1">
    <source>
        <dbReference type="SAM" id="MobiDB-lite"/>
    </source>
</evidence>
<accession>A0A1M6F161</accession>
<dbReference type="Proteomes" id="UP000184488">
    <property type="component" value="Unassembled WGS sequence"/>
</dbReference>
<dbReference type="InterPro" id="IPR025460">
    <property type="entry name" value="DUF4280"/>
</dbReference>
<protein>
    <recommendedName>
        <fullName evidence="4">DUF4280 domain-containing protein</fullName>
    </recommendedName>
</protein>
<dbReference type="Pfam" id="PF14107">
    <property type="entry name" value="DUF4280"/>
    <property type="match status" value="1"/>
</dbReference>
<sequence length="163" mass="17966">MSEKHLVCQGAICQCKFGNTPDKLKVKTQKKTFINDPEGSEKLMATNKDIGQTFEKNTFGPCKQQPIPGGYKTCQAQVTQWTGFYEKITLDENGGKALMESSKATCPIGGPDCITITDHGQKAKPSQQQARKADPVATNQLNPAVDTEQYQTEQEQEQTNHAE</sequence>
<proteinExistence type="predicted"/>
<dbReference type="AlphaFoldDB" id="A0A1M6F161"/>